<dbReference type="EC" id="3.1.4.58" evidence="2"/>
<evidence type="ECO:0000256" key="1">
    <source>
        <dbReference type="ARBA" id="ARBA00022801"/>
    </source>
</evidence>
<accession>A0A2C8FBY2</accession>
<comment type="function">
    <text evidence="2">Hydrolyzes RNA 2',3'-cyclic phosphodiester to an RNA 2'-phosphomonoester.</text>
</comment>
<keyword evidence="5" id="KW-1185">Reference proteome</keyword>
<feature type="domain" description="Phosphoesterase HXTX" evidence="3">
    <location>
        <begin position="12"/>
        <end position="90"/>
    </location>
</feature>
<dbReference type="Gene3D" id="3.90.1140.10">
    <property type="entry name" value="Cyclic phosphodiesterase"/>
    <property type="match status" value="1"/>
</dbReference>
<dbReference type="GO" id="GO:0004113">
    <property type="term" value="F:2',3'-cyclic-nucleotide 3'-phosphodiesterase activity"/>
    <property type="evidence" value="ECO:0007669"/>
    <property type="project" value="InterPro"/>
</dbReference>
<comment type="similarity">
    <text evidence="2">Belongs to the 2H phosphoesterase superfamily. ThpR family.</text>
</comment>
<sequence length="182" mass="20202">MRLFIGLSVPDLYRDNARSMIDAVRATTPSKVSWTKPENLHLTLKFLGNVDAASLPAIIEALSGIRFPAFTMRAGGVHAFPDKGKPRVLWLGLKEGAAECADLADLINQALVPAGFEAEEHPFRSHITLGRVKRYEGDDLRAELRSREIPWPPFTAENFTLWNSDTLPEGPVYTPQAKFTLC</sequence>
<dbReference type="AlphaFoldDB" id="A0A2C8FBY2"/>
<organism evidence="4 5">
    <name type="scientific">Pseudodesulfovibrio profundus</name>
    <dbReference type="NCBI Taxonomy" id="57320"/>
    <lineage>
        <taxon>Bacteria</taxon>
        <taxon>Pseudomonadati</taxon>
        <taxon>Thermodesulfobacteriota</taxon>
        <taxon>Desulfovibrionia</taxon>
        <taxon>Desulfovibrionales</taxon>
        <taxon>Desulfovibrionaceae</taxon>
    </lineage>
</organism>
<dbReference type="SUPFAM" id="SSF55144">
    <property type="entry name" value="LigT-like"/>
    <property type="match status" value="1"/>
</dbReference>
<evidence type="ECO:0000313" key="4">
    <source>
        <dbReference type="EMBL" id="SOB59410.1"/>
    </source>
</evidence>
<feature type="short sequence motif" description="HXTX 1" evidence="2">
    <location>
        <begin position="41"/>
        <end position="44"/>
    </location>
</feature>
<name>A0A2C8FBY2_9BACT</name>
<dbReference type="InterPro" id="IPR014051">
    <property type="entry name" value="Phosphoesterase_HXTX"/>
</dbReference>
<dbReference type="NCBIfam" id="TIGR02258">
    <property type="entry name" value="2_5_ligase"/>
    <property type="match status" value="1"/>
</dbReference>
<dbReference type="InterPro" id="IPR009097">
    <property type="entry name" value="Cyclic_Pdiesterase"/>
</dbReference>
<dbReference type="Proteomes" id="UP000219215">
    <property type="component" value="Chromosome DPRO"/>
</dbReference>
<evidence type="ECO:0000313" key="5">
    <source>
        <dbReference type="Proteomes" id="UP000219215"/>
    </source>
</evidence>
<evidence type="ECO:0000256" key="2">
    <source>
        <dbReference type="HAMAP-Rule" id="MF_01940"/>
    </source>
</evidence>
<reference evidence="5" key="1">
    <citation type="submission" date="2017-09" db="EMBL/GenBank/DDBJ databases">
        <authorList>
            <person name="Regsiter A."/>
            <person name="William W."/>
        </authorList>
    </citation>
    <scope>NUCLEOTIDE SEQUENCE [LARGE SCALE GENOMIC DNA]</scope>
    <source>
        <strain evidence="5">500-1</strain>
    </source>
</reference>
<dbReference type="RefSeq" id="WP_097012283.1">
    <property type="nucleotide sequence ID" value="NZ_LT907975.1"/>
</dbReference>
<dbReference type="HAMAP" id="MF_01940">
    <property type="entry name" value="RNA_CPDase"/>
    <property type="match status" value="1"/>
</dbReference>
<feature type="short sequence motif" description="HXTX 2" evidence="2">
    <location>
        <begin position="126"/>
        <end position="129"/>
    </location>
</feature>
<feature type="domain" description="Phosphoesterase HXTX" evidence="3">
    <location>
        <begin position="94"/>
        <end position="173"/>
    </location>
</feature>
<dbReference type="PANTHER" id="PTHR35561:SF1">
    <property type="entry name" value="RNA 2',3'-CYCLIC PHOSPHODIESTERASE"/>
    <property type="match status" value="1"/>
</dbReference>
<feature type="active site" description="Proton acceptor" evidence="2">
    <location>
        <position position="126"/>
    </location>
</feature>
<feature type="active site" description="Proton donor" evidence="2">
    <location>
        <position position="41"/>
    </location>
</feature>
<keyword evidence="1 2" id="KW-0378">Hydrolase</keyword>
<evidence type="ECO:0000259" key="3">
    <source>
        <dbReference type="Pfam" id="PF02834"/>
    </source>
</evidence>
<dbReference type="GO" id="GO:0008664">
    <property type="term" value="F:RNA 2',3'-cyclic 3'-phosphodiesterase activity"/>
    <property type="evidence" value="ECO:0007669"/>
    <property type="project" value="UniProtKB-EC"/>
</dbReference>
<proteinExistence type="inferred from homology"/>
<gene>
    <name evidence="4" type="ORF">DPRO_2502</name>
</gene>
<dbReference type="PANTHER" id="PTHR35561">
    <property type="entry name" value="RNA 2',3'-CYCLIC PHOSPHODIESTERASE"/>
    <property type="match status" value="1"/>
</dbReference>
<comment type="catalytic activity">
    <reaction evidence="2">
        <text>a 3'-end 2',3'-cyclophospho-ribonucleotide-RNA + H2O = a 3'-end 2'-phospho-ribonucleotide-RNA + H(+)</text>
        <dbReference type="Rhea" id="RHEA:11828"/>
        <dbReference type="Rhea" id="RHEA-COMP:10464"/>
        <dbReference type="Rhea" id="RHEA-COMP:17353"/>
        <dbReference type="ChEBI" id="CHEBI:15377"/>
        <dbReference type="ChEBI" id="CHEBI:15378"/>
        <dbReference type="ChEBI" id="CHEBI:83064"/>
        <dbReference type="ChEBI" id="CHEBI:173113"/>
        <dbReference type="EC" id="3.1.4.58"/>
    </reaction>
</comment>
<dbReference type="EMBL" id="LT907975">
    <property type="protein sequence ID" value="SOB59410.1"/>
    <property type="molecule type" value="Genomic_DNA"/>
</dbReference>
<dbReference type="KEGG" id="pprf:DPRO_2502"/>
<dbReference type="Pfam" id="PF02834">
    <property type="entry name" value="LigT_PEase"/>
    <property type="match status" value="2"/>
</dbReference>
<dbReference type="OrthoDB" id="9793819at2"/>
<dbReference type="InterPro" id="IPR004175">
    <property type="entry name" value="RNA_CPDase"/>
</dbReference>
<protein>
    <recommendedName>
        <fullName evidence="2">RNA 2',3'-cyclic phosphodiesterase</fullName>
        <shortName evidence="2">RNA 2',3'-CPDase</shortName>
        <ecNumber evidence="2">3.1.4.58</ecNumber>
    </recommendedName>
</protein>